<evidence type="ECO:0000256" key="2">
    <source>
        <dbReference type="ARBA" id="ARBA00023012"/>
    </source>
</evidence>
<evidence type="ECO:0000259" key="7">
    <source>
        <dbReference type="PROSITE" id="PS51755"/>
    </source>
</evidence>
<evidence type="ECO:0000313" key="9">
    <source>
        <dbReference type="Proteomes" id="UP000642673"/>
    </source>
</evidence>
<dbReference type="InterPro" id="IPR027417">
    <property type="entry name" value="P-loop_NTPase"/>
</dbReference>
<dbReference type="InterPro" id="IPR016032">
    <property type="entry name" value="Sig_transdc_resp-reg_C-effctor"/>
</dbReference>
<keyword evidence="9" id="KW-1185">Reference proteome</keyword>
<dbReference type="InterPro" id="IPR005158">
    <property type="entry name" value="BTAD"/>
</dbReference>
<keyword evidence="2" id="KW-0902">Two-component regulatory system</keyword>
<dbReference type="PANTHER" id="PTHR35807">
    <property type="entry name" value="TRANSCRIPTIONAL REGULATOR REDD-RELATED"/>
    <property type="match status" value="1"/>
</dbReference>
<dbReference type="InterPro" id="IPR036388">
    <property type="entry name" value="WH-like_DNA-bd_sf"/>
</dbReference>
<protein>
    <recommendedName>
        <fullName evidence="7">OmpR/PhoB-type domain-containing protein</fullName>
    </recommendedName>
</protein>
<dbReference type="Gene3D" id="1.25.40.10">
    <property type="entry name" value="Tetratricopeptide repeat domain"/>
    <property type="match status" value="1"/>
</dbReference>
<dbReference type="SUPFAM" id="SSF46894">
    <property type="entry name" value="C-terminal effector domain of the bipartite response regulators"/>
    <property type="match status" value="1"/>
</dbReference>
<evidence type="ECO:0000256" key="1">
    <source>
        <dbReference type="ARBA" id="ARBA00005820"/>
    </source>
</evidence>
<accession>A0ABQ3EWB5</accession>
<comment type="caution">
    <text evidence="8">The sequence shown here is derived from an EMBL/GenBank/DDBJ whole genome shotgun (WGS) entry which is preliminary data.</text>
</comment>
<reference evidence="9" key="1">
    <citation type="journal article" date="2019" name="Int. J. Syst. Evol. Microbiol.">
        <title>The Global Catalogue of Microorganisms (GCM) 10K type strain sequencing project: providing services to taxonomists for standard genome sequencing and annotation.</title>
        <authorList>
            <consortium name="The Broad Institute Genomics Platform"/>
            <consortium name="The Broad Institute Genome Sequencing Center for Infectious Disease"/>
            <person name="Wu L."/>
            <person name="Ma J."/>
        </authorList>
    </citation>
    <scope>NUCLEOTIDE SEQUENCE [LARGE SCALE GENOMIC DNA]</scope>
    <source>
        <strain evidence="9">JCM 4738</strain>
    </source>
</reference>
<evidence type="ECO:0000256" key="5">
    <source>
        <dbReference type="ARBA" id="ARBA00023163"/>
    </source>
</evidence>
<dbReference type="InterPro" id="IPR001867">
    <property type="entry name" value="OmpR/PhoB-type_DNA-bd"/>
</dbReference>
<dbReference type="Proteomes" id="UP000642673">
    <property type="component" value="Unassembled WGS sequence"/>
</dbReference>
<dbReference type="SMART" id="SM00862">
    <property type="entry name" value="Trans_reg_C"/>
    <property type="match status" value="1"/>
</dbReference>
<keyword evidence="4 6" id="KW-0238">DNA-binding</keyword>
<evidence type="ECO:0000256" key="3">
    <source>
        <dbReference type="ARBA" id="ARBA00023015"/>
    </source>
</evidence>
<evidence type="ECO:0000313" key="8">
    <source>
        <dbReference type="EMBL" id="GHB56670.1"/>
    </source>
</evidence>
<gene>
    <name evidence="8" type="ORF">GCM10010347_28470</name>
</gene>
<feature type="DNA-binding region" description="OmpR/PhoB-type" evidence="6">
    <location>
        <begin position="1"/>
        <end position="89"/>
    </location>
</feature>
<dbReference type="EMBL" id="BMVP01000004">
    <property type="protein sequence ID" value="GHB56670.1"/>
    <property type="molecule type" value="Genomic_DNA"/>
</dbReference>
<dbReference type="InterPro" id="IPR051677">
    <property type="entry name" value="AfsR-DnrI-RedD_regulator"/>
</dbReference>
<organism evidence="8 9">
    <name type="scientific">Streptomyces cirratus</name>
    <dbReference type="NCBI Taxonomy" id="68187"/>
    <lineage>
        <taxon>Bacteria</taxon>
        <taxon>Bacillati</taxon>
        <taxon>Actinomycetota</taxon>
        <taxon>Actinomycetes</taxon>
        <taxon>Kitasatosporales</taxon>
        <taxon>Streptomycetaceae</taxon>
        <taxon>Streptomyces</taxon>
    </lineage>
</organism>
<name>A0ABQ3EWB5_9ACTN</name>
<dbReference type="PANTHER" id="PTHR35807:SF1">
    <property type="entry name" value="TRANSCRIPTIONAL REGULATOR REDD"/>
    <property type="match status" value="1"/>
</dbReference>
<dbReference type="InterPro" id="IPR003593">
    <property type="entry name" value="AAA+_ATPase"/>
</dbReference>
<dbReference type="InterPro" id="IPR011990">
    <property type="entry name" value="TPR-like_helical_dom_sf"/>
</dbReference>
<dbReference type="SMART" id="SM01043">
    <property type="entry name" value="BTAD"/>
    <property type="match status" value="1"/>
</dbReference>
<dbReference type="Gene3D" id="1.10.10.10">
    <property type="entry name" value="Winged helix-like DNA-binding domain superfamily/Winged helix DNA-binding domain"/>
    <property type="match status" value="1"/>
</dbReference>
<feature type="domain" description="OmpR/PhoB-type" evidence="7">
    <location>
        <begin position="1"/>
        <end position="89"/>
    </location>
</feature>
<dbReference type="SMART" id="SM00382">
    <property type="entry name" value="AAA"/>
    <property type="match status" value="1"/>
</dbReference>
<sequence length="1139" mass="120035">MGADVSGGPVHLGAPRQRAVLADLLAARGAVVSVDRLAQDLWCGTPPAKATASLHAYVSNLRRLLEPERPPRAPAAVLVTSPPGYALHLPQDAVDAWRFEARVNRARRAPAAQARELLSEALAWWRGAAFQGYEDEAWAVPEAVRLTALLAEARELAVAADLRTGHASEAASAAEVLVAGHPLREEGWRLLALAHWACGRQADALAALRRARAVLREELGCDPSPALAQTEQALLTQRLDVLHAAVPPAVAAVVVPPVVVPPVVLTRVGGSPVTVPPVTVPPVALPAREVSAPPGTPHQLFVGRSAELGAADAAARAALGAGGLVLVTGEAGAGKSAFLRRFAGRLRDGGWTVVIGRCPEHDGAPPAWAWAEALTALAEEAPPARPDDLAVLLHEPDGTAATSRDEATAGRFRMHRAFTAWLRAAAARGPLAVLIEDLHRADGETLALLEAAASVTGVPLLTVAGYRPAEVEDRLVKTLAQLASRAPHRIALGGLSPGDVATVVEAVCREPVAENTVAVLSERTGGNPFYVWESARLLASEGALVAVCEVPQGVRDVLRRRLSLLPAAARSAVQLAAVAGTEAEVALLVDAADSDEDTLLEGLDAAVAADLLTAPRPGRVGFVHALVRDTVYTDLTGVRRSRMHGRIARELRRHRPDDLAALAHHFARSGSTANAPLAVDYALRAAEMAERRYAHDVAVGLIRQALEVHAAAAPDPQADPDAAIALLVRLLGAQVRAGATDAARHTRQQAVELADRADRADLVAAVYGAWTEPSPWRSRLDGFFDRTALGRLERLAEERTLDDPTRARVLQVLVDAVAAEDAPRALAAAHAQLALARTAGDPRLLASALMTSAKLLPHEAHGAARGPLVAELRRLARAHDLPAYRWVCEHLDGMSAAARNDPVALRRHTAEGLALANRYAMRWAQGINATTSAMLATVTGRFAEAEARYAEADGLFQRVGAHHATGPRTLGLWTIRLTQGRAADIERGVREVHAAVGAPVAVAHALVLARRGRLDEAREVVFPARPMTDHLYGIELDYRSELAVLLGDTVGAVALIGHLLPVRDQFGGAAGGAYATRPLAHALGGLYRLVGEEQLAAESYALAEHVALAWGSAHHAAAARRAAAEAAAARPGRFPGPPR</sequence>
<dbReference type="Pfam" id="PF13191">
    <property type="entry name" value="AAA_16"/>
    <property type="match status" value="1"/>
</dbReference>
<dbReference type="PROSITE" id="PS51755">
    <property type="entry name" value="OMPR_PHOB"/>
    <property type="match status" value="1"/>
</dbReference>
<dbReference type="Pfam" id="PF00486">
    <property type="entry name" value="Trans_reg_C"/>
    <property type="match status" value="1"/>
</dbReference>
<proteinExistence type="inferred from homology"/>
<dbReference type="Gene3D" id="3.40.50.300">
    <property type="entry name" value="P-loop containing nucleotide triphosphate hydrolases"/>
    <property type="match status" value="1"/>
</dbReference>
<keyword evidence="5" id="KW-0804">Transcription</keyword>
<evidence type="ECO:0000256" key="4">
    <source>
        <dbReference type="ARBA" id="ARBA00023125"/>
    </source>
</evidence>
<comment type="similarity">
    <text evidence="1">Belongs to the AfsR/DnrI/RedD regulatory family.</text>
</comment>
<dbReference type="Pfam" id="PF03704">
    <property type="entry name" value="BTAD"/>
    <property type="match status" value="1"/>
</dbReference>
<evidence type="ECO:0000256" key="6">
    <source>
        <dbReference type="PROSITE-ProRule" id="PRU01091"/>
    </source>
</evidence>
<dbReference type="SUPFAM" id="SSF52540">
    <property type="entry name" value="P-loop containing nucleoside triphosphate hydrolases"/>
    <property type="match status" value="1"/>
</dbReference>
<dbReference type="InterPro" id="IPR041664">
    <property type="entry name" value="AAA_16"/>
</dbReference>
<dbReference type="SUPFAM" id="SSF48452">
    <property type="entry name" value="TPR-like"/>
    <property type="match status" value="1"/>
</dbReference>
<keyword evidence="3" id="KW-0805">Transcription regulation</keyword>